<dbReference type="AlphaFoldDB" id="A0A545UGZ2"/>
<accession>A0A545UGZ2</accession>
<feature type="compositionally biased region" description="Basic and acidic residues" evidence="1">
    <location>
        <begin position="184"/>
        <end position="201"/>
    </location>
</feature>
<evidence type="ECO:0008006" key="4">
    <source>
        <dbReference type="Google" id="ProtNLM"/>
    </source>
</evidence>
<sequence length="221" mass="25464">MNIISRRVVFIPIALFLGGCLNKKIQPEKPIVAMAQLIDIHQGICTDTPITQQTQDETATIEKDRQELLAAQRKSLTYFFEAYCKKSRSQPEKIKKKLLQLSKQFDWSEIHRDYFSLLSWHLEQFAQVNNQTAILKKNMQKTLSALAKVEQQLLIRDFQKEDGVEQNQPEKPKLGKGALNKEVGFGKKELTDKKELADRKKTSGKNKALNKKQSGEDRYFP</sequence>
<feature type="compositionally biased region" description="Basic and acidic residues" evidence="1">
    <location>
        <begin position="160"/>
        <end position="173"/>
    </location>
</feature>
<dbReference type="Proteomes" id="UP000315439">
    <property type="component" value="Unassembled WGS sequence"/>
</dbReference>
<evidence type="ECO:0000313" key="3">
    <source>
        <dbReference type="Proteomes" id="UP000315439"/>
    </source>
</evidence>
<dbReference type="EMBL" id="VIKS01000003">
    <property type="protein sequence ID" value="TQV88730.1"/>
    <property type="molecule type" value="Genomic_DNA"/>
</dbReference>
<organism evidence="2 3">
    <name type="scientific">Aliikangiella coralliicola</name>
    <dbReference type="NCBI Taxonomy" id="2592383"/>
    <lineage>
        <taxon>Bacteria</taxon>
        <taxon>Pseudomonadati</taxon>
        <taxon>Pseudomonadota</taxon>
        <taxon>Gammaproteobacteria</taxon>
        <taxon>Oceanospirillales</taxon>
        <taxon>Pleioneaceae</taxon>
        <taxon>Aliikangiella</taxon>
    </lineage>
</organism>
<proteinExistence type="predicted"/>
<gene>
    <name evidence="2" type="ORF">FLL46_04150</name>
</gene>
<feature type="region of interest" description="Disordered" evidence="1">
    <location>
        <begin position="160"/>
        <end position="221"/>
    </location>
</feature>
<protein>
    <recommendedName>
        <fullName evidence="4">Lipoprotein</fullName>
    </recommendedName>
</protein>
<evidence type="ECO:0000313" key="2">
    <source>
        <dbReference type="EMBL" id="TQV88730.1"/>
    </source>
</evidence>
<name>A0A545UGZ2_9GAMM</name>
<comment type="caution">
    <text evidence="2">The sequence shown here is derived from an EMBL/GenBank/DDBJ whole genome shotgun (WGS) entry which is preliminary data.</text>
</comment>
<keyword evidence="3" id="KW-1185">Reference proteome</keyword>
<evidence type="ECO:0000256" key="1">
    <source>
        <dbReference type="SAM" id="MobiDB-lite"/>
    </source>
</evidence>
<reference evidence="2 3" key="1">
    <citation type="submission" date="2019-07" db="EMBL/GenBank/DDBJ databases">
        <title>Draft genome for Aliikangiella sp. M105.</title>
        <authorList>
            <person name="Wang G."/>
        </authorList>
    </citation>
    <scope>NUCLEOTIDE SEQUENCE [LARGE SCALE GENOMIC DNA]</scope>
    <source>
        <strain evidence="2 3">M105</strain>
    </source>
</reference>
<dbReference type="PROSITE" id="PS51257">
    <property type="entry name" value="PROKAR_LIPOPROTEIN"/>
    <property type="match status" value="1"/>
</dbReference>
<dbReference type="RefSeq" id="WP_142892182.1">
    <property type="nucleotide sequence ID" value="NZ_ML660161.1"/>
</dbReference>